<dbReference type="AlphaFoldDB" id="A0AAN9T754"/>
<dbReference type="InterPro" id="IPR013106">
    <property type="entry name" value="Ig_V-set"/>
</dbReference>
<feature type="region of interest" description="Disordered" evidence="1">
    <location>
        <begin position="75"/>
        <end position="102"/>
    </location>
</feature>
<dbReference type="InterPro" id="IPR007110">
    <property type="entry name" value="Ig-like_dom"/>
</dbReference>
<dbReference type="PROSITE" id="PS50835">
    <property type="entry name" value="IG_LIKE"/>
    <property type="match status" value="2"/>
</dbReference>
<dbReference type="Gene3D" id="2.60.40.10">
    <property type="entry name" value="Immunoglobulins"/>
    <property type="match status" value="2"/>
</dbReference>
<organism evidence="4 5">
    <name type="scientific">Parthenolecanium corni</name>
    <dbReference type="NCBI Taxonomy" id="536013"/>
    <lineage>
        <taxon>Eukaryota</taxon>
        <taxon>Metazoa</taxon>
        <taxon>Ecdysozoa</taxon>
        <taxon>Arthropoda</taxon>
        <taxon>Hexapoda</taxon>
        <taxon>Insecta</taxon>
        <taxon>Pterygota</taxon>
        <taxon>Neoptera</taxon>
        <taxon>Paraneoptera</taxon>
        <taxon>Hemiptera</taxon>
        <taxon>Sternorrhyncha</taxon>
        <taxon>Coccoidea</taxon>
        <taxon>Coccidae</taxon>
        <taxon>Parthenolecanium</taxon>
    </lineage>
</organism>
<feature type="chain" id="PRO_5042843964" description="Ig-like domain-containing protein" evidence="2">
    <location>
        <begin position="23"/>
        <end position="335"/>
    </location>
</feature>
<dbReference type="InterPro" id="IPR036179">
    <property type="entry name" value="Ig-like_dom_sf"/>
</dbReference>
<dbReference type="Proteomes" id="UP001367676">
    <property type="component" value="Unassembled WGS sequence"/>
</dbReference>
<dbReference type="Pfam" id="PF07686">
    <property type="entry name" value="V-set"/>
    <property type="match status" value="1"/>
</dbReference>
<evidence type="ECO:0000256" key="1">
    <source>
        <dbReference type="SAM" id="MobiDB-lite"/>
    </source>
</evidence>
<evidence type="ECO:0000313" key="5">
    <source>
        <dbReference type="Proteomes" id="UP001367676"/>
    </source>
</evidence>
<comment type="caution">
    <text evidence="4">The sequence shown here is derived from an EMBL/GenBank/DDBJ whole genome shotgun (WGS) entry which is preliminary data.</text>
</comment>
<dbReference type="FunFam" id="2.60.40.10:FF:001606">
    <property type="entry name" value="uncharacterized protein LOC108091111"/>
    <property type="match status" value="1"/>
</dbReference>
<dbReference type="SMART" id="SM00409">
    <property type="entry name" value="IG"/>
    <property type="match status" value="2"/>
</dbReference>
<feature type="signal peptide" evidence="2">
    <location>
        <begin position="1"/>
        <end position="22"/>
    </location>
</feature>
<reference evidence="4 5" key="1">
    <citation type="submission" date="2024-03" db="EMBL/GenBank/DDBJ databases">
        <title>Adaptation during the transition from Ophiocordyceps entomopathogen to insect associate is accompanied by gene loss and intensified selection.</title>
        <authorList>
            <person name="Ward C.M."/>
            <person name="Onetto C.A."/>
            <person name="Borneman A.R."/>
        </authorList>
    </citation>
    <scope>NUCLEOTIDE SEQUENCE [LARGE SCALE GENOMIC DNA]</scope>
    <source>
        <strain evidence="4">AWRI1</strain>
        <tissue evidence="4">Single Adult Female</tissue>
    </source>
</reference>
<sequence>MHIVPCYLLTLLPTALLSITDSENGTSFESTTTTNNLTINYADNEIDNGHEIAGESTDADDGHHITMTELPRHGITLAQPPPRSPNSHGSSGGPFFEEGPEPQNVTAKLGTSVLLDCKIGLLYDKTVSWIRRKGEIMHLLTVGRTTYSIDQRITLSFRYPNNWRLQISSVTRRDDGLYECQIATHPTTVKKIFLKVLAPEVAIYDEKGRPVVERYYKAGSTVRLSCVAKQAEGNLADSIVWSRGKLLSSGITTNSSPGEIVSNLKISKAQKHHSGKYTCTVDQLATASVTLHILNGELPAAIHGGCSNTVVSCLVTVCILSFCSLLVTNYSLPRR</sequence>
<dbReference type="CDD" id="cd00096">
    <property type="entry name" value="Ig"/>
    <property type="match status" value="1"/>
</dbReference>
<dbReference type="SMART" id="SM00408">
    <property type="entry name" value="IGc2"/>
    <property type="match status" value="2"/>
</dbReference>
<dbReference type="GO" id="GO:0032589">
    <property type="term" value="C:neuron projection membrane"/>
    <property type="evidence" value="ECO:0007669"/>
    <property type="project" value="TreeGrafter"/>
</dbReference>
<name>A0AAN9T754_9HEMI</name>
<evidence type="ECO:0000259" key="3">
    <source>
        <dbReference type="PROSITE" id="PS50835"/>
    </source>
</evidence>
<dbReference type="EMBL" id="JBBCAQ010000038">
    <property type="protein sequence ID" value="KAK7571969.1"/>
    <property type="molecule type" value="Genomic_DNA"/>
</dbReference>
<protein>
    <recommendedName>
        <fullName evidence="3">Ig-like domain-containing protein</fullName>
    </recommendedName>
</protein>
<proteinExistence type="predicted"/>
<dbReference type="InterPro" id="IPR003598">
    <property type="entry name" value="Ig_sub2"/>
</dbReference>
<gene>
    <name evidence="4" type="ORF">V9T40_014441</name>
</gene>
<dbReference type="PANTHER" id="PTHR23279:SF3">
    <property type="entry name" value="DEFECTIVE PROBOSCIS EXTENSION RESPONSE 18"/>
    <property type="match status" value="1"/>
</dbReference>
<dbReference type="PANTHER" id="PTHR23279">
    <property type="entry name" value="DEFECTIVE PROBOSCIS EXTENSION RESPONSE DPR -RELATED"/>
    <property type="match status" value="1"/>
</dbReference>
<dbReference type="InterPro" id="IPR037448">
    <property type="entry name" value="Zig-8"/>
</dbReference>
<dbReference type="Pfam" id="PF13927">
    <property type="entry name" value="Ig_3"/>
    <property type="match status" value="1"/>
</dbReference>
<dbReference type="SUPFAM" id="SSF48726">
    <property type="entry name" value="Immunoglobulin"/>
    <property type="match status" value="2"/>
</dbReference>
<keyword evidence="2" id="KW-0732">Signal</keyword>
<dbReference type="GO" id="GO:0050808">
    <property type="term" value="P:synapse organization"/>
    <property type="evidence" value="ECO:0007669"/>
    <property type="project" value="TreeGrafter"/>
</dbReference>
<accession>A0AAN9T754</accession>
<dbReference type="InterPro" id="IPR003599">
    <property type="entry name" value="Ig_sub"/>
</dbReference>
<feature type="domain" description="Ig-like" evidence="3">
    <location>
        <begin position="199"/>
        <end position="290"/>
    </location>
</feature>
<feature type="domain" description="Ig-like" evidence="3">
    <location>
        <begin position="94"/>
        <end position="190"/>
    </location>
</feature>
<dbReference type="InterPro" id="IPR013783">
    <property type="entry name" value="Ig-like_fold"/>
</dbReference>
<evidence type="ECO:0000313" key="4">
    <source>
        <dbReference type="EMBL" id="KAK7571969.1"/>
    </source>
</evidence>
<evidence type="ECO:0000256" key="2">
    <source>
        <dbReference type="SAM" id="SignalP"/>
    </source>
</evidence>
<keyword evidence="5" id="KW-1185">Reference proteome</keyword>